<evidence type="ECO:0000313" key="3">
    <source>
        <dbReference type="Proteomes" id="UP000729913"/>
    </source>
</evidence>
<feature type="region of interest" description="Disordered" evidence="1">
    <location>
        <begin position="51"/>
        <end position="85"/>
    </location>
</feature>
<gene>
    <name evidence="2" type="ORF">G9C98_008105</name>
</gene>
<comment type="caution">
    <text evidence="2">The sequence shown here is derived from an EMBL/GenBank/DDBJ whole genome shotgun (WGS) entry which is preliminary data.</text>
</comment>
<sequence length="265" mass="30289">MHKSGNFFIPVIELSSLVDDTLRSSQSPRRRSNRNFVGLLPCFDGNSSELFESRDQDNPNSLESENNEPDSMSTTAVQASGSTTPLTRVFTPNDQAQAYGTNAPEVQHTNFYNWLISTVILDDLSYRQPFIDSSQDANQLTEKDLFQHALDLYHNTDRLKPQELVDLPFLPRTMGTGETLMDIPFLDPLLVVLRCIHINDVHWMLNVLPWRVVDRPIRTGRSLLAWIIDINNIHDFLEMTRAPFTVVVKLIRFLDSYHESLNSNA</sequence>
<accession>A0A8J5QZG4</accession>
<protein>
    <submittedName>
        <fullName evidence="2">Uncharacterized protein</fullName>
    </submittedName>
</protein>
<dbReference type="EMBL" id="JAAOIC020000035">
    <property type="protein sequence ID" value="KAG8039462.1"/>
    <property type="molecule type" value="Genomic_DNA"/>
</dbReference>
<name>A0A8J5QZG4_9HYME</name>
<dbReference type="OrthoDB" id="7677094at2759"/>
<reference evidence="2" key="2">
    <citation type="submission" date="2021-04" db="EMBL/GenBank/DDBJ databases">
        <title>Genome-wide patterns of bracovirus chromosomal integration into multiple host tissues during parasitism.</title>
        <authorList>
            <person name="Chebbi M.A.C."/>
        </authorList>
    </citation>
    <scope>NUCLEOTIDE SEQUENCE</scope>
    <source>
        <tissue evidence="2">Whole body</tissue>
    </source>
</reference>
<keyword evidence="3" id="KW-1185">Reference proteome</keyword>
<organism evidence="2 3">
    <name type="scientific">Cotesia typhae</name>
    <dbReference type="NCBI Taxonomy" id="2053667"/>
    <lineage>
        <taxon>Eukaryota</taxon>
        <taxon>Metazoa</taxon>
        <taxon>Ecdysozoa</taxon>
        <taxon>Arthropoda</taxon>
        <taxon>Hexapoda</taxon>
        <taxon>Insecta</taxon>
        <taxon>Pterygota</taxon>
        <taxon>Neoptera</taxon>
        <taxon>Endopterygota</taxon>
        <taxon>Hymenoptera</taxon>
        <taxon>Apocrita</taxon>
        <taxon>Ichneumonoidea</taxon>
        <taxon>Braconidae</taxon>
        <taxon>Microgastrinae</taxon>
        <taxon>Cotesia</taxon>
    </lineage>
</organism>
<feature type="compositionally biased region" description="Polar residues" evidence="1">
    <location>
        <begin position="72"/>
        <end position="85"/>
    </location>
</feature>
<dbReference type="Proteomes" id="UP000729913">
    <property type="component" value="Unassembled WGS sequence"/>
</dbReference>
<evidence type="ECO:0000256" key="1">
    <source>
        <dbReference type="SAM" id="MobiDB-lite"/>
    </source>
</evidence>
<evidence type="ECO:0000313" key="2">
    <source>
        <dbReference type="EMBL" id="KAG8039462.1"/>
    </source>
</evidence>
<dbReference type="AlphaFoldDB" id="A0A8J5QZG4"/>
<proteinExistence type="predicted"/>
<reference evidence="2" key="1">
    <citation type="submission" date="2020-03" db="EMBL/GenBank/DDBJ databases">
        <authorList>
            <person name="Chebbi M.A."/>
            <person name="Drezen J.M."/>
        </authorList>
    </citation>
    <scope>NUCLEOTIDE SEQUENCE</scope>
    <source>
        <tissue evidence="2">Whole body</tissue>
    </source>
</reference>